<comment type="caution">
    <text evidence="2">The sequence shown here is derived from an EMBL/GenBank/DDBJ whole genome shotgun (WGS) entry which is preliminary data.</text>
</comment>
<evidence type="ECO:0000313" key="3">
    <source>
        <dbReference type="Proteomes" id="UP000007509"/>
    </source>
</evidence>
<name>J3CL63_9FLAO</name>
<feature type="transmembrane region" description="Helical" evidence="1">
    <location>
        <begin position="46"/>
        <end position="65"/>
    </location>
</feature>
<keyword evidence="1" id="KW-1133">Transmembrane helix</keyword>
<reference evidence="2 3" key="1">
    <citation type="journal article" date="2012" name="J. Bacteriol.">
        <title>Twenty-one genome sequences from Pseudomonas species and 19 genome sequences from diverse bacteria isolated from the rhizosphere and endosphere of Populus deltoides.</title>
        <authorList>
            <person name="Brown S.D."/>
            <person name="Utturkar S.M."/>
            <person name="Klingeman D.M."/>
            <person name="Johnson C.M."/>
            <person name="Martin S.L."/>
            <person name="Land M.L."/>
            <person name="Lu T.Y."/>
            <person name="Schadt C.W."/>
            <person name="Doktycz M.J."/>
            <person name="Pelletier D.A."/>
        </authorList>
    </citation>
    <scope>NUCLEOTIDE SEQUENCE [LARGE SCALE GENOMIC DNA]</scope>
    <source>
        <strain evidence="2 3">CF314</strain>
    </source>
</reference>
<dbReference type="RefSeq" id="WP_007841952.1">
    <property type="nucleotide sequence ID" value="NZ_AKJY01000020.1"/>
</dbReference>
<evidence type="ECO:0000256" key="1">
    <source>
        <dbReference type="SAM" id="Phobius"/>
    </source>
</evidence>
<accession>J3CL63</accession>
<keyword evidence="3" id="KW-1185">Reference proteome</keyword>
<dbReference type="Proteomes" id="UP000007509">
    <property type="component" value="Unassembled WGS sequence"/>
</dbReference>
<proteinExistence type="predicted"/>
<dbReference type="AlphaFoldDB" id="J3CL63"/>
<organism evidence="2 3">
    <name type="scientific">Chryseobacterium populi</name>
    <dbReference type="NCBI Taxonomy" id="1144316"/>
    <lineage>
        <taxon>Bacteria</taxon>
        <taxon>Pseudomonadati</taxon>
        <taxon>Bacteroidota</taxon>
        <taxon>Flavobacteriia</taxon>
        <taxon>Flavobacteriales</taxon>
        <taxon>Weeksellaceae</taxon>
        <taxon>Chryseobacterium group</taxon>
        <taxon>Chryseobacterium</taxon>
    </lineage>
</organism>
<gene>
    <name evidence="2" type="ORF">PMI13_01349</name>
</gene>
<evidence type="ECO:0000313" key="2">
    <source>
        <dbReference type="EMBL" id="EJL73776.1"/>
    </source>
</evidence>
<sequence>MKKENLSIIAFVAVLMIALIRFYDSSVYTILSADHAGIIQECIKKSFSRGIFFGGSISVGIILGIRTLKKTK</sequence>
<keyword evidence="1" id="KW-0472">Membrane</keyword>
<dbReference type="EMBL" id="AKJY01000020">
    <property type="protein sequence ID" value="EJL73776.1"/>
    <property type="molecule type" value="Genomic_DNA"/>
</dbReference>
<dbReference type="OrthoDB" id="9973025at2"/>
<keyword evidence="1" id="KW-0812">Transmembrane</keyword>
<protein>
    <submittedName>
        <fullName evidence="2">Uncharacterized protein</fullName>
    </submittedName>
</protein>